<dbReference type="EMBL" id="CP041637">
    <property type="protein sequence ID" value="QDO94483.1"/>
    <property type="molecule type" value="Genomic_DNA"/>
</dbReference>
<organism evidence="1 2">
    <name type="scientific">Formosa sediminum</name>
    <dbReference type="NCBI Taxonomy" id="2594004"/>
    <lineage>
        <taxon>Bacteria</taxon>
        <taxon>Pseudomonadati</taxon>
        <taxon>Bacteroidota</taxon>
        <taxon>Flavobacteriia</taxon>
        <taxon>Flavobacteriales</taxon>
        <taxon>Flavobacteriaceae</taxon>
        <taxon>Formosa</taxon>
    </lineage>
</organism>
<reference evidence="1 2" key="1">
    <citation type="submission" date="2019-07" db="EMBL/GenBank/DDBJ databases">
        <title>Genome sequencing for Formosa sp. PS13.</title>
        <authorList>
            <person name="Park S.-J."/>
        </authorList>
    </citation>
    <scope>NUCLEOTIDE SEQUENCE [LARGE SCALE GENOMIC DNA]</scope>
    <source>
        <strain evidence="1 2">PS13</strain>
    </source>
</reference>
<proteinExistence type="predicted"/>
<keyword evidence="2" id="KW-1185">Reference proteome</keyword>
<evidence type="ECO:0000313" key="1">
    <source>
        <dbReference type="EMBL" id="QDO94483.1"/>
    </source>
</evidence>
<dbReference type="Proteomes" id="UP000319209">
    <property type="component" value="Chromosome"/>
</dbReference>
<sequence length="92" mass="11078">MKPQLKTIKSEIEQYAQHSNKTELQVIEQLKDYYFNKKVNDNLKQYKKGTKKVSEITKDLRISPRKFYAILQKKNIQHTTYNKVKDQTKQDE</sequence>
<dbReference type="RefSeq" id="WP_143381368.1">
    <property type="nucleotide sequence ID" value="NZ_CP041637.1"/>
</dbReference>
<name>A0A516GSJ4_9FLAO</name>
<dbReference type="KEGG" id="fop:FNB79_11075"/>
<gene>
    <name evidence="1" type="ORF">FNB79_11075</name>
</gene>
<evidence type="ECO:0000313" key="2">
    <source>
        <dbReference type="Proteomes" id="UP000319209"/>
    </source>
</evidence>
<accession>A0A516GSJ4</accession>
<dbReference type="AlphaFoldDB" id="A0A516GSJ4"/>
<protein>
    <submittedName>
        <fullName evidence="1">Uncharacterized protein</fullName>
    </submittedName>
</protein>
<dbReference type="OrthoDB" id="1203134at2"/>